<dbReference type="InterPro" id="IPR000477">
    <property type="entry name" value="RT_dom"/>
</dbReference>
<dbReference type="SUPFAM" id="SSF56672">
    <property type="entry name" value="DNA/RNA polymerases"/>
    <property type="match status" value="1"/>
</dbReference>
<evidence type="ECO:0000313" key="12">
    <source>
        <dbReference type="EMBL" id="MFC4263846.1"/>
    </source>
</evidence>
<evidence type="ECO:0000256" key="5">
    <source>
        <dbReference type="ARBA" id="ARBA00022842"/>
    </source>
</evidence>
<evidence type="ECO:0000259" key="11">
    <source>
        <dbReference type="Pfam" id="PF00078"/>
    </source>
</evidence>
<feature type="domain" description="Reverse transcriptase" evidence="11">
    <location>
        <begin position="58"/>
        <end position="232"/>
    </location>
</feature>
<dbReference type="InterPro" id="IPR000123">
    <property type="entry name" value="Reverse_transcriptase_msDNA"/>
</dbReference>
<evidence type="ECO:0000256" key="4">
    <source>
        <dbReference type="ARBA" id="ARBA00022723"/>
    </source>
</evidence>
<dbReference type="InterPro" id="IPR051083">
    <property type="entry name" value="GrpII_Intron_Splice-Mob/Def"/>
</dbReference>
<dbReference type="PRINTS" id="PR00866">
    <property type="entry name" value="RNADNAPOLMS"/>
</dbReference>
<evidence type="ECO:0000256" key="7">
    <source>
        <dbReference type="ARBA" id="ARBA00023118"/>
    </source>
</evidence>
<sequence>MNSSQFKINEFKKICSIVCFKPSEVENIASNLDKYYKEWIEKKLDKKTGLPKKYLDGTEKQRTIRPSQKELKLIQSRIKNKILVPIKLPAEIHGGVKGCSNITNAKPHQGNKYIFTTDLQEFYPNITSQRVYDTFCKLKFSPHFSHWLTNLTTWKYELPQGTPTSTHIANLVFLDTDIKLIELCNANNITYTRYVDDLTFSSQQDFKHLLNPILDIVTSGNFKLSYRKTQYKGKQTITGVDVFLNKIDAPEKIIQKSKIEVDTKADLKPYTIYLNNIRKTNSPRKSLPPTRGLAKVGRTE</sequence>
<dbReference type="CDD" id="cd03487">
    <property type="entry name" value="RT_Bac_retron_II"/>
    <property type="match status" value="1"/>
</dbReference>
<keyword evidence="2 12" id="KW-0808">Transferase</keyword>
<dbReference type="GO" id="GO:0003964">
    <property type="term" value="F:RNA-directed DNA polymerase activity"/>
    <property type="evidence" value="ECO:0007669"/>
    <property type="project" value="UniProtKB-KW"/>
</dbReference>
<dbReference type="EC" id="2.7.7.49" evidence="1"/>
<keyword evidence="6 12" id="KW-0695">RNA-directed DNA polymerase</keyword>
<evidence type="ECO:0000256" key="2">
    <source>
        <dbReference type="ARBA" id="ARBA00022679"/>
    </source>
</evidence>
<comment type="similarity">
    <text evidence="8">Belongs to the bacterial reverse transcriptase family.</text>
</comment>
<comment type="caution">
    <text evidence="12">The sequence shown here is derived from an EMBL/GenBank/DDBJ whole genome shotgun (WGS) entry which is preliminary data.</text>
</comment>
<evidence type="ECO:0000256" key="1">
    <source>
        <dbReference type="ARBA" id="ARBA00012493"/>
    </source>
</evidence>
<protein>
    <recommendedName>
        <fullName evidence="1">RNA-directed DNA polymerase</fullName>
        <ecNumber evidence="1">2.7.7.49</ecNumber>
    </recommendedName>
</protein>
<dbReference type="PANTHER" id="PTHR34047:SF7">
    <property type="entry name" value="RNA-DIRECTED DNA POLYMERASE"/>
    <property type="match status" value="1"/>
</dbReference>
<dbReference type="RefSeq" id="WP_379710928.1">
    <property type="nucleotide sequence ID" value="NZ_JBHSCZ010000005.1"/>
</dbReference>
<evidence type="ECO:0000256" key="6">
    <source>
        <dbReference type="ARBA" id="ARBA00022918"/>
    </source>
</evidence>
<dbReference type="EMBL" id="JBHSCZ010000005">
    <property type="protein sequence ID" value="MFC4263846.1"/>
    <property type="molecule type" value="Genomic_DNA"/>
</dbReference>
<evidence type="ECO:0000256" key="10">
    <source>
        <dbReference type="SAM" id="MobiDB-lite"/>
    </source>
</evidence>
<evidence type="ECO:0000256" key="8">
    <source>
        <dbReference type="ARBA" id="ARBA00034120"/>
    </source>
</evidence>
<proteinExistence type="inferred from homology"/>
<dbReference type="PANTHER" id="PTHR34047">
    <property type="entry name" value="NUCLEAR INTRON MATURASE 1, MITOCHONDRIAL-RELATED"/>
    <property type="match status" value="1"/>
</dbReference>
<keyword evidence="7" id="KW-0051">Antiviral defense</keyword>
<reference evidence="13" key="1">
    <citation type="journal article" date="2019" name="Int. J. Syst. Evol. Microbiol.">
        <title>The Global Catalogue of Microorganisms (GCM) 10K type strain sequencing project: providing services to taxonomists for standard genome sequencing and annotation.</title>
        <authorList>
            <consortium name="The Broad Institute Genomics Platform"/>
            <consortium name="The Broad Institute Genome Sequencing Center for Infectious Disease"/>
            <person name="Wu L."/>
            <person name="Ma J."/>
        </authorList>
    </citation>
    <scope>NUCLEOTIDE SEQUENCE [LARGE SCALE GENOMIC DNA]</scope>
    <source>
        <strain evidence="13">CECT 8289</strain>
    </source>
</reference>
<name>A0ABV8QVG3_9BACT</name>
<dbReference type="InterPro" id="IPR043502">
    <property type="entry name" value="DNA/RNA_pol_sf"/>
</dbReference>
<keyword evidence="5" id="KW-0460">Magnesium</keyword>
<evidence type="ECO:0000256" key="9">
    <source>
        <dbReference type="ARBA" id="ARBA00048173"/>
    </source>
</evidence>
<keyword evidence="13" id="KW-1185">Reference proteome</keyword>
<dbReference type="Pfam" id="PF00078">
    <property type="entry name" value="RVT_1"/>
    <property type="match status" value="1"/>
</dbReference>
<gene>
    <name evidence="12" type="ORF">ACFOWM_13195</name>
</gene>
<organism evidence="12 13">
    <name type="scientific">Ferruginibacter yonginensis</name>
    <dbReference type="NCBI Taxonomy" id="1310416"/>
    <lineage>
        <taxon>Bacteria</taxon>
        <taxon>Pseudomonadati</taxon>
        <taxon>Bacteroidota</taxon>
        <taxon>Chitinophagia</taxon>
        <taxon>Chitinophagales</taxon>
        <taxon>Chitinophagaceae</taxon>
        <taxon>Ferruginibacter</taxon>
    </lineage>
</organism>
<dbReference type="Proteomes" id="UP001595907">
    <property type="component" value="Unassembled WGS sequence"/>
</dbReference>
<keyword evidence="3 12" id="KW-0548">Nucleotidyltransferase</keyword>
<feature type="region of interest" description="Disordered" evidence="10">
    <location>
        <begin position="281"/>
        <end position="300"/>
    </location>
</feature>
<accession>A0ABV8QVG3</accession>
<evidence type="ECO:0000256" key="3">
    <source>
        <dbReference type="ARBA" id="ARBA00022695"/>
    </source>
</evidence>
<evidence type="ECO:0000313" key="13">
    <source>
        <dbReference type="Proteomes" id="UP001595907"/>
    </source>
</evidence>
<keyword evidence="4" id="KW-0479">Metal-binding</keyword>
<comment type="catalytic activity">
    <reaction evidence="9">
        <text>DNA(n) + a 2'-deoxyribonucleoside 5'-triphosphate = DNA(n+1) + diphosphate</text>
        <dbReference type="Rhea" id="RHEA:22508"/>
        <dbReference type="Rhea" id="RHEA-COMP:17339"/>
        <dbReference type="Rhea" id="RHEA-COMP:17340"/>
        <dbReference type="ChEBI" id="CHEBI:33019"/>
        <dbReference type="ChEBI" id="CHEBI:61560"/>
        <dbReference type="ChEBI" id="CHEBI:173112"/>
        <dbReference type="EC" id="2.7.7.49"/>
    </reaction>
</comment>